<proteinExistence type="predicted"/>
<evidence type="ECO:0000313" key="3">
    <source>
        <dbReference type="EMBL" id="MBD9698032.1"/>
    </source>
</evidence>
<dbReference type="RefSeq" id="WP_192276825.1">
    <property type="nucleotide sequence ID" value="NZ_JACZDF010000001.1"/>
</dbReference>
<accession>A0ABR9DLL4</accession>
<protein>
    <submittedName>
        <fullName evidence="3">DUF4244 domain-containing protein</fullName>
    </submittedName>
</protein>
<feature type="compositionally biased region" description="Low complexity" evidence="1">
    <location>
        <begin position="17"/>
        <end position="27"/>
    </location>
</feature>
<reference evidence="3 4" key="1">
    <citation type="submission" date="2020-09" db="EMBL/GenBank/DDBJ databases">
        <title>Flavimobilis rhizosphaerae sp. nov., isolated from rhizosphere soil of Spartina alterniflora.</title>
        <authorList>
            <person name="Hanqin C."/>
        </authorList>
    </citation>
    <scope>NUCLEOTIDE SEQUENCE [LARGE SCALE GENOMIC DNA]</scope>
    <source>
        <strain evidence="3 4">GY 10621</strain>
    </source>
</reference>
<gene>
    <name evidence="3" type="ORF">IGS67_00770</name>
</gene>
<feature type="transmembrane region" description="Helical" evidence="2">
    <location>
        <begin position="53"/>
        <end position="72"/>
    </location>
</feature>
<keyword evidence="2" id="KW-0472">Membrane</keyword>
<dbReference type="Pfam" id="PF14029">
    <property type="entry name" value="DUF4244"/>
    <property type="match status" value="1"/>
</dbReference>
<keyword evidence="4" id="KW-1185">Reference proteome</keyword>
<feature type="region of interest" description="Disordered" evidence="1">
    <location>
        <begin position="1"/>
        <end position="27"/>
    </location>
</feature>
<keyword evidence="2" id="KW-1133">Transmembrane helix</keyword>
<evidence type="ECO:0000256" key="1">
    <source>
        <dbReference type="SAM" id="MobiDB-lite"/>
    </source>
</evidence>
<dbReference type="EMBL" id="JACZDF010000001">
    <property type="protein sequence ID" value="MBD9698032.1"/>
    <property type="molecule type" value="Genomic_DNA"/>
</dbReference>
<name>A0ABR9DLL4_9MICO</name>
<sequence length="90" mass="9401">MSALTLVPDLPTDHPETAVADAPPTDAPTRSWLATTVAQLRAHRERGAATAEYAVTIIAAVGLAGLLVTILASSDVRTMLLKIVKQALTI</sequence>
<organism evidence="3 4">
    <name type="scientific">Flavimobilis rhizosphaerae</name>
    <dbReference type="NCBI Taxonomy" id="2775421"/>
    <lineage>
        <taxon>Bacteria</taxon>
        <taxon>Bacillati</taxon>
        <taxon>Actinomycetota</taxon>
        <taxon>Actinomycetes</taxon>
        <taxon>Micrococcales</taxon>
        <taxon>Jonesiaceae</taxon>
        <taxon>Flavimobilis</taxon>
    </lineage>
</organism>
<dbReference type="InterPro" id="IPR025338">
    <property type="entry name" value="DUF4244"/>
</dbReference>
<evidence type="ECO:0000313" key="4">
    <source>
        <dbReference type="Proteomes" id="UP000642107"/>
    </source>
</evidence>
<comment type="caution">
    <text evidence="3">The sequence shown here is derived from an EMBL/GenBank/DDBJ whole genome shotgun (WGS) entry which is preliminary data.</text>
</comment>
<dbReference type="Proteomes" id="UP000642107">
    <property type="component" value="Unassembled WGS sequence"/>
</dbReference>
<evidence type="ECO:0000256" key="2">
    <source>
        <dbReference type="SAM" id="Phobius"/>
    </source>
</evidence>
<keyword evidence="2" id="KW-0812">Transmembrane</keyword>